<comment type="caution">
    <text evidence="4">The sequence shown here is derived from an EMBL/GenBank/DDBJ whole genome shotgun (WGS) entry which is preliminary data.</text>
</comment>
<dbReference type="OrthoDB" id="9790931at2"/>
<evidence type="ECO:0000259" key="3">
    <source>
        <dbReference type="Pfam" id="PF26337"/>
    </source>
</evidence>
<organism evidence="4 5">
    <name type="scientific">Pediococcus stilesii</name>
    <dbReference type="NCBI Taxonomy" id="331679"/>
    <lineage>
        <taxon>Bacteria</taxon>
        <taxon>Bacillati</taxon>
        <taxon>Bacillota</taxon>
        <taxon>Bacilli</taxon>
        <taxon>Lactobacillales</taxon>
        <taxon>Lactobacillaceae</taxon>
        <taxon>Pediococcus</taxon>
    </lineage>
</organism>
<dbReference type="InterPro" id="IPR058591">
    <property type="entry name" value="Gtf3_N"/>
</dbReference>
<evidence type="ECO:0000256" key="1">
    <source>
        <dbReference type="ARBA" id="ARBA00022679"/>
    </source>
</evidence>
<gene>
    <name evidence="4" type="ORF">FEZ51_04130</name>
</gene>
<dbReference type="RefSeq" id="WP_138474121.1">
    <property type="nucleotide sequence ID" value="NZ_VBTH01000005.1"/>
</dbReference>
<accession>A0A5R9BX17</accession>
<dbReference type="Pfam" id="PF26334">
    <property type="entry name" value="Gtf3_N"/>
    <property type="match status" value="1"/>
</dbReference>
<feature type="domain" description="Glucosyltransferase 3-like C-terminal" evidence="3">
    <location>
        <begin position="192"/>
        <end position="353"/>
    </location>
</feature>
<protein>
    <submittedName>
        <fullName evidence="4">Glycosyltransferase</fullName>
    </submittedName>
</protein>
<dbReference type="Proteomes" id="UP000305541">
    <property type="component" value="Unassembled WGS sequence"/>
</dbReference>
<dbReference type="AlphaFoldDB" id="A0A5R9BX17"/>
<evidence type="ECO:0000259" key="2">
    <source>
        <dbReference type="Pfam" id="PF26334"/>
    </source>
</evidence>
<proteinExistence type="predicted"/>
<name>A0A5R9BX17_9LACO</name>
<dbReference type="Pfam" id="PF26337">
    <property type="entry name" value="Gtf3_C"/>
    <property type="match status" value="1"/>
</dbReference>
<dbReference type="PIRSF" id="PIRSF007023">
    <property type="entry name" value="UDP-Galf_transf"/>
    <property type="match status" value="1"/>
</dbReference>
<sequence>MLWITDINFQAVPDENLKNTAYFKAKSDYTQYMQEINAKTLSMFVYYWKDESAASIHARIDGMLAGFHRGDTLIVQLPVYIRPLNIKILIEHIHNEFKGKVIAMIHDYETLLYGKEKLEFDQTLDPLMDVFHTGTYDVLVPEFDALIVHSEPFKDALKSRLNYNKPIVVQGPFGYKIADEIDIPEHKFSRSIVFAGYLAKAQYLKTIPEGWHLDVFGPMVNEQIKQNPNITYHGNFSPTELPYHLPDGFGLVWASETYPEVTGIAGMYTKINYSHKISAYLTAKLPLIVWSKSAPAKWVVENGLGFAVDNLDEITPILDTMTEEKYRYFQKNLNTMSNLIREGIFEKAAALDAYAEINQISSRTKY</sequence>
<keyword evidence="1 4" id="KW-0808">Transferase</keyword>
<dbReference type="GO" id="GO:0016740">
    <property type="term" value="F:transferase activity"/>
    <property type="evidence" value="ECO:0007669"/>
    <property type="project" value="UniProtKB-KW"/>
</dbReference>
<reference evidence="4 5" key="1">
    <citation type="submission" date="2019-05" db="EMBL/GenBank/DDBJ databases">
        <title>The metagenome of a microbial culture collection derived from dairy environment covers the genomic content of the human microbiome.</title>
        <authorList>
            <person name="Roder T."/>
            <person name="Wuthrich D."/>
            <person name="Sattari Z."/>
            <person name="Von Ah U."/>
            <person name="Bar C."/>
            <person name="Ronchi F."/>
            <person name="Macpherson A.J."/>
            <person name="Ganal-Vonarburg S.C."/>
            <person name="Bruggmann R."/>
            <person name="Vergeres G."/>
        </authorList>
    </citation>
    <scope>NUCLEOTIDE SEQUENCE [LARGE SCALE GENOMIC DNA]</scope>
    <source>
        <strain evidence="4 5">FAM 18815</strain>
    </source>
</reference>
<dbReference type="InterPro" id="IPR058592">
    <property type="entry name" value="Gtf3_C"/>
</dbReference>
<dbReference type="EMBL" id="VBTH01000005">
    <property type="protein sequence ID" value="TLQ04833.1"/>
    <property type="molecule type" value="Genomic_DNA"/>
</dbReference>
<feature type="domain" description="Glucosyltransferase 3-like N-terminal" evidence="2">
    <location>
        <begin position="2"/>
        <end position="171"/>
    </location>
</feature>
<evidence type="ECO:0000313" key="5">
    <source>
        <dbReference type="Proteomes" id="UP000305541"/>
    </source>
</evidence>
<evidence type="ECO:0000313" key="4">
    <source>
        <dbReference type="EMBL" id="TLQ04833.1"/>
    </source>
</evidence>
<dbReference type="Gene3D" id="3.40.50.2000">
    <property type="entry name" value="Glycogen Phosphorylase B"/>
    <property type="match status" value="2"/>
</dbReference>